<comment type="caution">
    <text evidence="1">The sequence shown here is derived from an EMBL/GenBank/DDBJ whole genome shotgun (WGS) entry which is preliminary data.</text>
</comment>
<dbReference type="EMBL" id="CM047587">
    <property type="protein sequence ID" value="KAI9908256.1"/>
    <property type="molecule type" value="Genomic_DNA"/>
</dbReference>
<accession>A0ACC0VS07</accession>
<evidence type="ECO:0000313" key="2">
    <source>
        <dbReference type="Proteomes" id="UP001163321"/>
    </source>
</evidence>
<reference evidence="1 2" key="1">
    <citation type="journal article" date="2022" name="bioRxiv">
        <title>The genome of the oomycete Peronosclerospora sorghi, a cosmopolitan pathogen of maize and sorghum, is inflated with dispersed pseudogenes.</title>
        <authorList>
            <person name="Fletcher K."/>
            <person name="Martin F."/>
            <person name="Isakeit T."/>
            <person name="Cavanaugh K."/>
            <person name="Magill C."/>
            <person name="Michelmore R."/>
        </authorList>
    </citation>
    <scope>NUCLEOTIDE SEQUENCE [LARGE SCALE GENOMIC DNA]</scope>
    <source>
        <strain evidence="1">P6</strain>
    </source>
</reference>
<sequence length="1311" mass="152224">METQFGASLRSLLHEPNQSATMENISALCSTSKRSRDAASISFDDHKRAILLQLLKQVTEFLEHKEAKSSRLAVSTEWRKSRSQRRWERHNLFQVVVQVCKDRMTRLKRSTREDSKGMETSSTQPARILVAQAIVQELLVSLLELKTKEKERLVIDEEETLDMMRQVQVHLQKDKELIRKKVFAGAGDSHHLQELQSMLRAEFVEQARSVESSHTMHQLDAAVNSDASLQFAWETIDDQKKEIIRLRAENQELKRLGAESDLSSAFHASFFDDEPTKAINLLRSQLSSQHHKNLEYLQNHIQRLEHALQHAKLSSKTRQDWDGSKSLFDSSRTSQMFSLPSGSAVRTDFTRTQVSRKKCEECHEYCASLFALESEIKYLQTQVSSNEEALLQAERDREHFQRENSALSLTLLSAKQKQEELRQTLLDLTQEKHKLQNLSDSEQRTLERSIRVLKEQLDVVEEQKVHLKRDFDDLSRSYDAEVISKRTLARKFEDLQVVHAKLSQSYTELENQMAKFDEATRRWEALVETKDAALNDMRAQISSMNQDDKAYLVELQQKKNAVTDLNAQLAELRLTFKRTLEEKDRTKSENERLLQILEKSKWKNQRIERGLKELKQGKELPTSLKESKTDALALQTRELDQAREQINSLELHLMSTEAECARLDGKLADMTKTHESELNQHIYEGQCTQEELEAIKQRCLILETQLKSQREIQRKLETLNLENCEHNQHLSTKLAESKTSILSWITECDAIRDDKQQLENNVENLLKERYNLQRCTLKLEAERESSIQEENANVLALQNEISSLTEQYRTIERERRVMDQKNLSLVQLVQTLQARPELQRRAFREMLVTCQRGTERMLCHLSERVTVNLNKVDALEKQFNILKRNITARTSTTSCNIEREEDVSSNEIMCHLSTQAWPQLVMQENDFLSSSHSGFSLSTSQPLWLESIAPSKQMTVVELYDDPAAMISTTLEKDLKQYRWKYFVQCIVASCNRRKKRDLVVQVMELQKGLHLSRRYKLKATAEMRQLSQLYHLSRVVVRRLSTELQQRQQAQYFTKWKHLTMSSTYESKLGTTGRLQSSYAPSTSIAVAQCIHLIRRFCEPAQSHMEAVADQVDDSADLAVYLMEICTQHARWKVAADRRIAEYAEQTHELQSVQRRCAELNDLVGLNQRLIEEMERRCAGQSSIIEAARHFAITYKALTPFARAQVCQSREFLSASKAIIDSLNAVALPQQHHTQALARITLERSKNAQERFKDARIELLEDRVGWLKGAMHQQCDRQVALRTKKQVVVLMSKKLHKYKRHLMLLRIFWN</sequence>
<organism evidence="1 2">
    <name type="scientific">Peronosclerospora sorghi</name>
    <dbReference type="NCBI Taxonomy" id="230839"/>
    <lineage>
        <taxon>Eukaryota</taxon>
        <taxon>Sar</taxon>
        <taxon>Stramenopiles</taxon>
        <taxon>Oomycota</taxon>
        <taxon>Peronosporomycetes</taxon>
        <taxon>Peronosporales</taxon>
        <taxon>Peronosporaceae</taxon>
        <taxon>Peronosclerospora</taxon>
    </lineage>
</organism>
<dbReference type="Proteomes" id="UP001163321">
    <property type="component" value="Chromosome 8"/>
</dbReference>
<name>A0ACC0VS07_9STRA</name>
<proteinExistence type="predicted"/>
<evidence type="ECO:0000313" key="1">
    <source>
        <dbReference type="EMBL" id="KAI9908256.1"/>
    </source>
</evidence>
<gene>
    <name evidence="1" type="ORF">PsorP6_004451</name>
</gene>
<keyword evidence="2" id="KW-1185">Reference proteome</keyword>
<protein>
    <submittedName>
        <fullName evidence="1">Uncharacterized protein</fullName>
    </submittedName>
</protein>